<evidence type="ECO:0000313" key="6">
    <source>
        <dbReference type="EMBL" id="SOC29961.1"/>
    </source>
</evidence>
<keyword evidence="2" id="KW-0238">DNA-binding</keyword>
<gene>
    <name evidence="6" type="ORF">SAMN05428964_1087</name>
</gene>
<evidence type="ECO:0000256" key="3">
    <source>
        <dbReference type="ARBA" id="ARBA00023163"/>
    </source>
</evidence>
<feature type="domain" description="HTH cro/C1-type" evidence="5">
    <location>
        <begin position="22"/>
        <end position="65"/>
    </location>
</feature>
<sequence length="346" mass="36840">MLNVPKHNDVLKNGDLKSGTVTMETVGRLAGVSQVTVSRALNDPKKVSANTLKRIQDAIELTGYVPNMVAGALASKRSQLIAALVPSITNVIYSDLMQNFIDVIRGSGYHVLMAETGFSQEEEQAVLTTMLSRRPDGILLTGIHHSAGCKRMLLGAGIPVIEVWDTTESPIDVCIGFSHIRAGEEMAQFAFERGYRNAIAVSAGDERALRRKDAFCTRFGKLTGTTPGAVCFESGATIERGRNGLARAIDGGFCNGLVMCSSDLLAHGVLIEAQSRGISVPGDIAVMGFGNQDFSAFTLPALTTVNIDRKHLGAQAANALVARIGNQELPSRSIDVGFQIIPRASA</sequence>
<accession>A0A285TWU3</accession>
<dbReference type="PROSITE" id="PS50943">
    <property type="entry name" value="HTH_CROC1"/>
    <property type="match status" value="1"/>
</dbReference>
<dbReference type="PANTHER" id="PTHR30146:SF33">
    <property type="entry name" value="TRANSCRIPTIONAL REGULATOR"/>
    <property type="match status" value="1"/>
</dbReference>
<evidence type="ECO:0000259" key="4">
    <source>
        <dbReference type="PROSITE" id="PS50932"/>
    </source>
</evidence>
<protein>
    <submittedName>
        <fullName evidence="6">Transcriptional regulator, LacI family</fullName>
    </submittedName>
</protein>
<dbReference type="Gene3D" id="1.10.260.40">
    <property type="entry name" value="lambda repressor-like DNA-binding domains"/>
    <property type="match status" value="1"/>
</dbReference>
<keyword evidence="3" id="KW-0804">Transcription</keyword>
<dbReference type="GO" id="GO:0000976">
    <property type="term" value="F:transcription cis-regulatory region binding"/>
    <property type="evidence" value="ECO:0007669"/>
    <property type="project" value="TreeGrafter"/>
</dbReference>
<name>A0A285TWU3_9PROT</name>
<dbReference type="Pfam" id="PF00356">
    <property type="entry name" value="LacI"/>
    <property type="match status" value="1"/>
</dbReference>
<evidence type="ECO:0000259" key="5">
    <source>
        <dbReference type="PROSITE" id="PS50943"/>
    </source>
</evidence>
<feature type="domain" description="HTH lacI-type" evidence="4">
    <location>
        <begin position="21"/>
        <end position="75"/>
    </location>
</feature>
<dbReference type="InterPro" id="IPR046335">
    <property type="entry name" value="LacI/GalR-like_sensor"/>
</dbReference>
<dbReference type="InterPro" id="IPR001387">
    <property type="entry name" value="Cro/C1-type_HTH"/>
</dbReference>
<dbReference type="SUPFAM" id="SSF53822">
    <property type="entry name" value="Periplasmic binding protein-like I"/>
    <property type="match status" value="1"/>
</dbReference>
<dbReference type="Proteomes" id="UP000219068">
    <property type="component" value="Unassembled WGS sequence"/>
</dbReference>
<dbReference type="AlphaFoldDB" id="A0A285TWU3"/>
<dbReference type="Gene3D" id="3.40.50.2300">
    <property type="match status" value="2"/>
</dbReference>
<organism evidence="6 7">
    <name type="scientific">Thalassospira xiamenensis</name>
    <dbReference type="NCBI Taxonomy" id="220697"/>
    <lineage>
        <taxon>Bacteria</taxon>
        <taxon>Pseudomonadati</taxon>
        <taxon>Pseudomonadota</taxon>
        <taxon>Alphaproteobacteria</taxon>
        <taxon>Rhodospirillales</taxon>
        <taxon>Thalassospiraceae</taxon>
        <taxon>Thalassospira</taxon>
    </lineage>
</organism>
<dbReference type="InterPro" id="IPR010982">
    <property type="entry name" value="Lambda_DNA-bd_dom_sf"/>
</dbReference>
<evidence type="ECO:0000256" key="2">
    <source>
        <dbReference type="ARBA" id="ARBA00023125"/>
    </source>
</evidence>
<dbReference type="InterPro" id="IPR000843">
    <property type="entry name" value="HTH_LacI"/>
</dbReference>
<evidence type="ECO:0000313" key="7">
    <source>
        <dbReference type="Proteomes" id="UP000219068"/>
    </source>
</evidence>
<dbReference type="SUPFAM" id="SSF47413">
    <property type="entry name" value="lambda repressor-like DNA-binding domains"/>
    <property type="match status" value="1"/>
</dbReference>
<proteinExistence type="predicted"/>
<dbReference type="Pfam" id="PF13377">
    <property type="entry name" value="Peripla_BP_3"/>
    <property type="match status" value="1"/>
</dbReference>
<dbReference type="PROSITE" id="PS50932">
    <property type="entry name" value="HTH_LACI_2"/>
    <property type="match status" value="1"/>
</dbReference>
<dbReference type="CDD" id="cd01392">
    <property type="entry name" value="HTH_LacI"/>
    <property type="match status" value="1"/>
</dbReference>
<dbReference type="CDD" id="cd01575">
    <property type="entry name" value="PBP1_GntR"/>
    <property type="match status" value="1"/>
</dbReference>
<dbReference type="InterPro" id="IPR028082">
    <property type="entry name" value="Peripla_BP_I"/>
</dbReference>
<keyword evidence="1" id="KW-0805">Transcription regulation</keyword>
<dbReference type="EMBL" id="OBMM01000008">
    <property type="protein sequence ID" value="SOC29961.1"/>
    <property type="molecule type" value="Genomic_DNA"/>
</dbReference>
<reference evidence="6 7" key="1">
    <citation type="submission" date="2017-08" db="EMBL/GenBank/DDBJ databases">
        <authorList>
            <person name="de Groot N.N."/>
        </authorList>
    </citation>
    <scope>NUCLEOTIDE SEQUENCE [LARGE SCALE GENOMIC DNA]</scope>
    <source>
        <strain evidence="6 7">USBA 78</strain>
    </source>
</reference>
<dbReference type="GO" id="GO:0003700">
    <property type="term" value="F:DNA-binding transcription factor activity"/>
    <property type="evidence" value="ECO:0007669"/>
    <property type="project" value="TreeGrafter"/>
</dbReference>
<dbReference type="SMART" id="SM00354">
    <property type="entry name" value="HTH_LACI"/>
    <property type="match status" value="1"/>
</dbReference>
<dbReference type="PANTHER" id="PTHR30146">
    <property type="entry name" value="LACI-RELATED TRANSCRIPTIONAL REPRESSOR"/>
    <property type="match status" value="1"/>
</dbReference>
<evidence type="ECO:0000256" key="1">
    <source>
        <dbReference type="ARBA" id="ARBA00023015"/>
    </source>
</evidence>
<dbReference type="RefSeq" id="WP_249278170.1">
    <property type="nucleotide sequence ID" value="NZ_OBMM01000008.1"/>
</dbReference>